<dbReference type="PROSITE" id="PS00211">
    <property type="entry name" value="ABC_TRANSPORTER_1"/>
    <property type="match status" value="1"/>
</dbReference>
<dbReference type="PROSITE" id="PS50893">
    <property type="entry name" value="ABC_TRANSPORTER_2"/>
    <property type="match status" value="1"/>
</dbReference>
<keyword evidence="2" id="KW-0813">Transport</keyword>
<evidence type="ECO:0000256" key="3">
    <source>
        <dbReference type="ARBA" id="ARBA00022741"/>
    </source>
</evidence>
<keyword evidence="3" id="KW-0547">Nucleotide-binding</keyword>
<dbReference type="PANTHER" id="PTHR42711:SF5">
    <property type="entry name" value="ABC TRANSPORTER ATP-BINDING PROTEIN NATA"/>
    <property type="match status" value="1"/>
</dbReference>
<dbReference type="Proteomes" id="UP001209076">
    <property type="component" value="Unassembled WGS sequence"/>
</dbReference>
<dbReference type="Gene3D" id="3.40.50.300">
    <property type="entry name" value="P-loop containing nucleotide triphosphate hydrolases"/>
    <property type="match status" value="1"/>
</dbReference>
<dbReference type="PANTHER" id="PTHR42711">
    <property type="entry name" value="ABC TRANSPORTER ATP-BINDING PROTEIN"/>
    <property type="match status" value="1"/>
</dbReference>
<dbReference type="InterPro" id="IPR050763">
    <property type="entry name" value="ABC_transporter_ATP-binding"/>
</dbReference>
<evidence type="ECO:0000313" key="6">
    <source>
        <dbReference type="EMBL" id="MCU0104761.1"/>
    </source>
</evidence>
<dbReference type="SUPFAM" id="SSF52540">
    <property type="entry name" value="P-loop containing nucleoside triphosphate hydrolases"/>
    <property type="match status" value="1"/>
</dbReference>
<accession>A0ABT2PWF9</accession>
<dbReference type="InterPro" id="IPR025302">
    <property type="entry name" value="DrrA1/2-like_C"/>
</dbReference>
<evidence type="ECO:0000313" key="7">
    <source>
        <dbReference type="Proteomes" id="UP001209076"/>
    </source>
</evidence>
<keyword evidence="4 6" id="KW-0067">ATP-binding</keyword>
<evidence type="ECO:0000256" key="4">
    <source>
        <dbReference type="ARBA" id="ARBA00022840"/>
    </source>
</evidence>
<organism evidence="6 7">
    <name type="scientific">Paracholeplasma vituli</name>
    <dbReference type="NCBI Taxonomy" id="69473"/>
    <lineage>
        <taxon>Bacteria</taxon>
        <taxon>Bacillati</taxon>
        <taxon>Mycoplasmatota</taxon>
        <taxon>Mollicutes</taxon>
        <taxon>Acholeplasmatales</taxon>
        <taxon>Acholeplasmataceae</taxon>
        <taxon>Paracholeplasma</taxon>
    </lineage>
</organism>
<dbReference type="GO" id="GO:0005524">
    <property type="term" value="F:ATP binding"/>
    <property type="evidence" value="ECO:0007669"/>
    <property type="project" value="UniProtKB-KW"/>
</dbReference>
<dbReference type="RefSeq" id="WP_262096011.1">
    <property type="nucleotide sequence ID" value="NZ_JAOEGN010000005.1"/>
</dbReference>
<dbReference type="SMART" id="SM00382">
    <property type="entry name" value="AAA"/>
    <property type="match status" value="1"/>
</dbReference>
<dbReference type="InterPro" id="IPR027417">
    <property type="entry name" value="P-loop_NTPase"/>
</dbReference>
<feature type="domain" description="ABC transporter" evidence="5">
    <location>
        <begin position="2"/>
        <end position="229"/>
    </location>
</feature>
<dbReference type="InterPro" id="IPR003593">
    <property type="entry name" value="AAA+_ATPase"/>
</dbReference>
<proteinExistence type="inferred from homology"/>
<evidence type="ECO:0000256" key="1">
    <source>
        <dbReference type="ARBA" id="ARBA00005417"/>
    </source>
</evidence>
<keyword evidence="7" id="KW-1185">Reference proteome</keyword>
<gene>
    <name evidence="6" type="ORF">N7603_03735</name>
</gene>
<comment type="caution">
    <text evidence="6">The sequence shown here is derived from an EMBL/GenBank/DDBJ whole genome shotgun (WGS) entry which is preliminary data.</text>
</comment>
<evidence type="ECO:0000256" key="2">
    <source>
        <dbReference type="ARBA" id="ARBA00022448"/>
    </source>
</evidence>
<protein>
    <submittedName>
        <fullName evidence="6">ATP-binding cassette domain-containing protein</fullName>
    </submittedName>
</protein>
<evidence type="ECO:0000259" key="5">
    <source>
        <dbReference type="PROSITE" id="PS50893"/>
    </source>
</evidence>
<reference evidence="7" key="1">
    <citation type="submission" date="2023-07" db="EMBL/GenBank/DDBJ databases">
        <title>Novel Mycoplasma species identified in domestic and wild animals.</title>
        <authorList>
            <person name="Volokhov D.V."/>
            <person name="Furtak V.A."/>
            <person name="Zagorodnyaya T.A."/>
        </authorList>
    </citation>
    <scope>NUCLEOTIDE SEQUENCE [LARGE SCALE GENOMIC DNA]</scope>
    <source>
        <strain evidence="7">92-19</strain>
    </source>
</reference>
<dbReference type="InterPro" id="IPR003439">
    <property type="entry name" value="ABC_transporter-like_ATP-bd"/>
</dbReference>
<dbReference type="Pfam" id="PF00005">
    <property type="entry name" value="ABC_tran"/>
    <property type="match status" value="1"/>
</dbReference>
<dbReference type="InterPro" id="IPR017871">
    <property type="entry name" value="ABC_transporter-like_CS"/>
</dbReference>
<comment type="similarity">
    <text evidence="1">Belongs to the ABC transporter superfamily.</text>
</comment>
<dbReference type="Pfam" id="PF13732">
    <property type="entry name" value="DrrA1-3_C"/>
    <property type="match status" value="1"/>
</dbReference>
<sequence length="300" mass="34286">MLEVSHVKKNYGSLTAVNDLSFSIQPGEIFGLLGTNGAGKTTIFKMILGLLEPTAGQILFNGKKISYEDVDHIGYMIEERSLLVKLSVMELVLHYGALKGLDKETILERLNYWLKRFNMESYLDKKIKELSKGNQQKIQFITSIINNPKLLVLDEPFSGLDPINTQKFVEVIRDFQKQGTMIIFSTHQIDHVESFCEQLIVLEKGIPVLQGKISDIKKDFKRHNIRLIGDVEENMLRAIQGVRDVIIQPNEWIVKIEDEGVSEAVFNYVKTCMNVRKFDVEQATLSEIFIEKVGETYEQV</sequence>
<name>A0ABT2PWF9_9MOLU</name>
<dbReference type="EMBL" id="JAOEGN010000005">
    <property type="protein sequence ID" value="MCU0104761.1"/>
    <property type="molecule type" value="Genomic_DNA"/>
</dbReference>